<protein>
    <recommendedName>
        <fullName evidence="1">F-box domain-containing protein</fullName>
    </recommendedName>
</protein>
<dbReference type="SUPFAM" id="SSF52047">
    <property type="entry name" value="RNI-like"/>
    <property type="match status" value="1"/>
</dbReference>
<dbReference type="SUPFAM" id="SSF81383">
    <property type="entry name" value="F-box domain"/>
    <property type="match status" value="1"/>
</dbReference>
<reference evidence="2" key="1">
    <citation type="submission" date="2023-03" db="EMBL/GenBank/DDBJ databases">
        <title>Massive genome expansion in bonnet fungi (Mycena s.s.) driven by repeated elements and novel gene families across ecological guilds.</title>
        <authorList>
            <consortium name="Lawrence Berkeley National Laboratory"/>
            <person name="Harder C.B."/>
            <person name="Miyauchi S."/>
            <person name="Viragh M."/>
            <person name="Kuo A."/>
            <person name="Thoen E."/>
            <person name="Andreopoulos B."/>
            <person name="Lu D."/>
            <person name="Skrede I."/>
            <person name="Drula E."/>
            <person name="Henrissat B."/>
            <person name="Morin E."/>
            <person name="Kohler A."/>
            <person name="Barry K."/>
            <person name="LaButti K."/>
            <person name="Morin E."/>
            <person name="Salamov A."/>
            <person name="Lipzen A."/>
            <person name="Mereny Z."/>
            <person name="Hegedus B."/>
            <person name="Baldrian P."/>
            <person name="Stursova M."/>
            <person name="Weitz H."/>
            <person name="Taylor A."/>
            <person name="Grigoriev I.V."/>
            <person name="Nagy L.G."/>
            <person name="Martin F."/>
            <person name="Kauserud H."/>
        </authorList>
    </citation>
    <scope>NUCLEOTIDE SEQUENCE</scope>
    <source>
        <strain evidence="2">CBHHK188m</strain>
    </source>
</reference>
<name>A0AAD7I7K9_9AGAR</name>
<dbReference type="Proteomes" id="UP001215280">
    <property type="component" value="Unassembled WGS sequence"/>
</dbReference>
<feature type="domain" description="F-box" evidence="1">
    <location>
        <begin position="1"/>
        <end position="44"/>
    </location>
</feature>
<dbReference type="InterPro" id="IPR001810">
    <property type="entry name" value="F-box_dom"/>
</dbReference>
<keyword evidence="3" id="KW-1185">Reference proteome</keyword>
<accession>A0AAD7I7K9</accession>
<evidence type="ECO:0000313" key="3">
    <source>
        <dbReference type="Proteomes" id="UP001215280"/>
    </source>
</evidence>
<comment type="caution">
    <text evidence="2">The sequence shown here is derived from an EMBL/GenBank/DDBJ whole genome shotgun (WGS) entry which is preliminary data.</text>
</comment>
<sequence>MPVEVLTEIWAHNKSHPSVLGRIPQVCRTWKDLATDTPTLWANLYITESTDIPLLRTWIKRSKETDLNISINFREAAYGRWLSQDAPNHSQKFVAIMDSLCPFSARWYRFEVFGPDYLAVLLRTALVSALPIPRLAFLSIIPDEPPSGTPAVVPTNTIFQNCPALFDIEISSYPLPWDAFPFQSLTALTLGPTVVQNSLTWNTFAQALEDSRNLQSIGFTGALPSIRGHDHLALTLPAVSSLSLALLRASDLQHISSYLLLPQLTSLALSLPHQEDDFLPFLQQIPLHFPHLLSLEIDEVRLHEEAVGDSLHSFFLQFSVLTHLSLDLRDKEGNTQLFWRSLIHHAHEQHFLPALKKIDVPLLSIQDLLELRQQANRHLLTIVVYHPDYPLTFDHLPVFTTWLVDNTRSLVLHRGPKRPSVRGSGVLHIH</sequence>
<dbReference type="EMBL" id="JARJLG010000148">
    <property type="protein sequence ID" value="KAJ7736567.1"/>
    <property type="molecule type" value="Genomic_DNA"/>
</dbReference>
<evidence type="ECO:0000313" key="2">
    <source>
        <dbReference type="EMBL" id="KAJ7736567.1"/>
    </source>
</evidence>
<organism evidence="2 3">
    <name type="scientific">Mycena maculata</name>
    <dbReference type="NCBI Taxonomy" id="230809"/>
    <lineage>
        <taxon>Eukaryota</taxon>
        <taxon>Fungi</taxon>
        <taxon>Dikarya</taxon>
        <taxon>Basidiomycota</taxon>
        <taxon>Agaricomycotina</taxon>
        <taxon>Agaricomycetes</taxon>
        <taxon>Agaricomycetidae</taxon>
        <taxon>Agaricales</taxon>
        <taxon>Marasmiineae</taxon>
        <taxon>Mycenaceae</taxon>
        <taxon>Mycena</taxon>
    </lineage>
</organism>
<proteinExistence type="predicted"/>
<dbReference type="Gene3D" id="1.20.1280.50">
    <property type="match status" value="1"/>
</dbReference>
<dbReference type="Pfam" id="PF12937">
    <property type="entry name" value="F-box-like"/>
    <property type="match status" value="1"/>
</dbReference>
<dbReference type="PROSITE" id="PS50181">
    <property type="entry name" value="FBOX"/>
    <property type="match status" value="1"/>
</dbReference>
<gene>
    <name evidence="2" type="ORF">DFH07DRAFT_779639</name>
</gene>
<dbReference type="InterPro" id="IPR036047">
    <property type="entry name" value="F-box-like_dom_sf"/>
</dbReference>
<evidence type="ECO:0000259" key="1">
    <source>
        <dbReference type="PROSITE" id="PS50181"/>
    </source>
</evidence>
<dbReference type="AlphaFoldDB" id="A0AAD7I7K9"/>